<evidence type="ECO:0000256" key="3">
    <source>
        <dbReference type="ARBA" id="ARBA00010034"/>
    </source>
</evidence>
<dbReference type="PANTHER" id="PTHR21082">
    <property type="entry name" value="PROTEIN INTURNED"/>
    <property type="match status" value="1"/>
</dbReference>
<dbReference type="Pfam" id="PF19032">
    <property type="entry name" value="Intu_longin_2"/>
    <property type="match status" value="1"/>
</dbReference>
<dbReference type="GO" id="GO:0016192">
    <property type="term" value="P:vesicle-mediated transport"/>
    <property type="evidence" value="ECO:0007669"/>
    <property type="project" value="InterPro"/>
</dbReference>
<evidence type="ECO:0000256" key="7">
    <source>
        <dbReference type="ARBA" id="ARBA00022794"/>
    </source>
</evidence>
<dbReference type="Pfam" id="PF19033">
    <property type="entry name" value="Intu_longin_3"/>
    <property type="match status" value="1"/>
</dbReference>
<dbReference type="SMART" id="SM00228">
    <property type="entry name" value="PDZ"/>
    <property type="match status" value="1"/>
</dbReference>
<evidence type="ECO:0000256" key="1">
    <source>
        <dbReference type="ARBA" id="ARBA00004120"/>
    </source>
</evidence>
<dbReference type="AlphaFoldDB" id="A0A1B6LS24"/>
<feature type="compositionally biased region" description="Basic and acidic residues" evidence="9">
    <location>
        <begin position="102"/>
        <end position="117"/>
    </location>
</feature>
<dbReference type="GO" id="GO:0005737">
    <property type="term" value="C:cytoplasm"/>
    <property type="evidence" value="ECO:0007669"/>
    <property type="project" value="TreeGrafter"/>
</dbReference>
<feature type="region of interest" description="Disordered" evidence="9">
    <location>
        <begin position="94"/>
        <end position="164"/>
    </location>
</feature>
<evidence type="ECO:0000256" key="8">
    <source>
        <dbReference type="ARBA" id="ARBA00032633"/>
    </source>
</evidence>
<dbReference type="PANTHER" id="PTHR21082:SF4">
    <property type="entry name" value="PROTEIN INTURNED"/>
    <property type="match status" value="1"/>
</dbReference>
<keyword evidence="5" id="KW-0217">Developmental protein</keyword>
<feature type="compositionally biased region" description="Polar residues" evidence="9">
    <location>
        <begin position="652"/>
        <end position="669"/>
    </location>
</feature>
<reference evidence="11" key="1">
    <citation type="submission" date="2015-11" db="EMBL/GenBank/DDBJ databases">
        <title>De novo transcriptome assembly of four potential Pierce s Disease insect vectors from Arizona vineyards.</title>
        <authorList>
            <person name="Tassone E.E."/>
        </authorList>
    </citation>
    <scope>NUCLEOTIDE SEQUENCE</scope>
</reference>
<feature type="compositionally biased region" description="Basic and acidic residues" evidence="9">
    <location>
        <begin position="723"/>
        <end position="734"/>
    </location>
</feature>
<dbReference type="GO" id="GO:0007399">
    <property type="term" value="P:nervous system development"/>
    <property type="evidence" value="ECO:0007669"/>
    <property type="project" value="TreeGrafter"/>
</dbReference>
<dbReference type="SUPFAM" id="SSF50156">
    <property type="entry name" value="PDZ domain-like"/>
    <property type="match status" value="1"/>
</dbReference>
<feature type="domain" description="PDZ" evidence="10">
    <location>
        <begin position="181"/>
        <end position="243"/>
    </location>
</feature>
<comment type="similarity">
    <text evidence="3">Belongs to the inturned family.</text>
</comment>
<sequence>MMSDCGEQQSLLQKDVPVRDVQRKRNNYDRHNLFNADLYSDEERWDDSDSSSCCSYYSDCHSSSSAVEWETEVTPEGELFYIESFIQPKHHQKQLMVQDNQASKDEEVQHKDDEKRKVTTKGKLVRLIRRRSSRRSTRKKTTENVVQDDSEANSRSGNKVTFRESQEGECREVILSVLQEDSNLGRRATPAENLLGLVLSTFSDKTRIMVASFIPNSQASKKRNIKVGDWLKSINGEEISNETINLVLNKIIPPCEVILKLQRVAECDVTQPTLSQDLHNKVTITQSDLVKQIVSGSCDLERLLCWVVYITQEGLTESGPADQGLLYHFPHQDNVLSAARGTFVTINHLLPELTTSSPISTSITYQGQLIHIIYTSENNELLLLALPASRFTLKEAILLNNEVILYLRFTYQTLSRCFTNKENHCALDRIFYLVQTLYLSSSDISLQRFEDLLPAAHLIALPRDAQVQIDDALSELESNDFGGYNDDEDCQRLYSIIGSCLFYKGYLLASHMTREDLMDTNAFCRHNGLLSLSRAESVRNVVVWKEVYPASCNRGLPTLTLTYFLPQGRWFLLLVGQEESLLAVLLESGGCTVKIEGNPGPEPIFVKQAQATLQHMKEIEVLSLAEKWIQNECRLQTVCPDSPCKSPPRDLSVNTSGPPDFSPKSTPSPGANKKSQEVTSILKHRVSPDDSTLNSGHYETSEDSTSQAASSVVSDEAAPILGRRAERERDRLSDSDFSDDSDWAPFKDQGGFGSRLFDLSDLGKNLLSDIEYSLPMRLTAGDQNTLFYYVHLDCTDGVLLCSPTNSSSGRLKLVLDNFRMMAPMIHDLLQNTVRFKKLKVQEVSECLINKTLIANKEHAMLFECPPVKNESSKKATPLTYWVVGRLFFMPQPREVYICYQDLSPQNLVEIAFRLALSASG</sequence>
<dbReference type="Gene3D" id="2.30.42.10">
    <property type="match status" value="1"/>
</dbReference>
<name>A0A1B6LS24_9HEMI</name>
<feature type="compositionally biased region" description="Polar residues" evidence="9">
    <location>
        <begin position="689"/>
        <end position="713"/>
    </location>
</feature>
<dbReference type="InterPro" id="IPR039151">
    <property type="entry name" value="INTU"/>
</dbReference>
<feature type="region of interest" description="Disordered" evidence="9">
    <location>
        <begin position="639"/>
        <end position="740"/>
    </location>
</feature>
<evidence type="ECO:0000259" key="10">
    <source>
        <dbReference type="PROSITE" id="PS50106"/>
    </source>
</evidence>
<proteinExistence type="inferred from homology"/>
<comment type="subcellular location">
    <subcellularLocation>
        <location evidence="2">Cell surface</location>
    </subcellularLocation>
    <subcellularLocation>
        <location evidence="1">Cytoplasm</location>
        <location evidence="1">Cytoskeleton</location>
        <location evidence="1">Cilium basal body</location>
    </subcellularLocation>
</comment>
<keyword evidence="7" id="KW-0970">Cilium biogenesis/degradation</keyword>
<dbReference type="GO" id="GO:0005929">
    <property type="term" value="C:cilium"/>
    <property type="evidence" value="ECO:0007669"/>
    <property type="project" value="TreeGrafter"/>
</dbReference>
<dbReference type="GO" id="GO:0060271">
    <property type="term" value="P:cilium assembly"/>
    <property type="evidence" value="ECO:0007669"/>
    <property type="project" value="InterPro"/>
</dbReference>
<accession>A0A1B6LS24</accession>
<keyword evidence="6" id="KW-0963">Cytoplasm</keyword>
<dbReference type="InterPro" id="IPR043988">
    <property type="entry name" value="CCZ1/INTU_longin_2"/>
</dbReference>
<evidence type="ECO:0000256" key="5">
    <source>
        <dbReference type="ARBA" id="ARBA00022473"/>
    </source>
</evidence>
<dbReference type="InterPro" id="IPR001478">
    <property type="entry name" value="PDZ"/>
</dbReference>
<gene>
    <name evidence="11" type="ORF">g.12053</name>
</gene>
<dbReference type="EMBL" id="GEBQ01013532">
    <property type="protein sequence ID" value="JAT26445.1"/>
    <property type="molecule type" value="Transcribed_RNA"/>
</dbReference>
<evidence type="ECO:0000256" key="2">
    <source>
        <dbReference type="ARBA" id="ARBA00004241"/>
    </source>
</evidence>
<evidence type="ECO:0000256" key="9">
    <source>
        <dbReference type="SAM" id="MobiDB-lite"/>
    </source>
</evidence>
<dbReference type="InterPro" id="IPR043989">
    <property type="entry name" value="CCZ1/INTU/HSP4_longin_3"/>
</dbReference>
<organism evidence="11">
    <name type="scientific">Graphocephala atropunctata</name>
    <dbReference type="NCBI Taxonomy" id="36148"/>
    <lineage>
        <taxon>Eukaryota</taxon>
        <taxon>Metazoa</taxon>
        <taxon>Ecdysozoa</taxon>
        <taxon>Arthropoda</taxon>
        <taxon>Hexapoda</taxon>
        <taxon>Insecta</taxon>
        <taxon>Pterygota</taxon>
        <taxon>Neoptera</taxon>
        <taxon>Paraneoptera</taxon>
        <taxon>Hemiptera</taxon>
        <taxon>Auchenorrhyncha</taxon>
        <taxon>Membracoidea</taxon>
        <taxon>Cicadellidae</taxon>
        <taxon>Cicadellinae</taxon>
        <taxon>Cicadellini</taxon>
        <taxon>Graphocephala</taxon>
    </lineage>
</organism>
<dbReference type="PROSITE" id="PS50106">
    <property type="entry name" value="PDZ"/>
    <property type="match status" value="1"/>
</dbReference>
<dbReference type="GO" id="GO:0001736">
    <property type="term" value="P:establishment of planar polarity"/>
    <property type="evidence" value="ECO:0007669"/>
    <property type="project" value="InterPro"/>
</dbReference>
<dbReference type="InterPro" id="IPR036034">
    <property type="entry name" value="PDZ_sf"/>
</dbReference>
<evidence type="ECO:0000256" key="6">
    <source>
        <dbReference type="ARBA" id="ARBA00022490"/>
    </source>
</evidence>
<dbReference type="InterPro" id="IPR043987">
    <property type="entry name" value="CCZ1/INTU/HSP4_longin_1"/>
</dbReference>
<protein>
    <recommendedName>
        <fullName evidence="4">Protein inturned</fullName>
    </recommendedName>
    <alternativeName>
        <fullName evidence="8">Inturned planar cell polarity effector homolog</fullName>
    </alternativeName>
</protein>
<evidence type="ECO:0000256" key="4">
    <source>
        <dbReference type="ARBA" id="ARBA00015639"/>
    </source>
</evidence>
<feature type="compositionally biased region" description="Basic residues" evidence="9">
    <location>
        <begin position="118"/>
        <end position="139"/>
    </location>
</feature>
<dbReference type="GO" id="GO:0009986">
    <property type="term" value="C:cell surface"/>
    <property type="evidence" value="ECO:0007669"/>
    <property type="project" value="UniProtKB-SubCell"/>
</dbReference>
<evidence type="ECO:0000313" key="11">
    <source>
        <dbReference type="EMBL" id="JAT26445.1"/>
    </source>
</evidence>
<dbReference type="Pfam" id="PF19031">
    <property type="entry name" value="Intu_longin_1"/>
    <property type="match status" value="1"/>
</dbReference>